<name>A0AAD4KH91_9EURO</name>
<comment type="caution">
    <text evidence="1">The sequence shown here is derived from an EMBL/GenBank/DDBJ whole genome shotgun (WGS) entry which is preliminary data.</text>
</comment>
<dbReference type="GeneID" id="70240425"/>
<dbReference type="EMBL" id="JAJTJA010000012">
    <property type="protein sequence ID" value="KAH8691691.1"/>
    <property type="molecule type" value="Genomic_DNA"/>
</dbReference>
<feature type="non-terminal residue" evidence="1">
    <location>
        <position position="1"/>
    </location>
</feature>
<gene>
    <name evidence="1" type="ORF">BGW36DRAFT_268823</name>
</gene>
<organism evidence="1 2">
    <name type="scientific">Talaromyces proteolyticus</name>
    <dbReference type="NCBI Taxonomy" id="1131652"/>
    <lineage>
        <taxon>Eukaryota</taxon>
        <taxon>Fungi</taxon>
        <taxon>Dikarya</taxon>
        <taxon>Ascomycota</taxon>
        <taxon>Pezizomycotina</taxon>
        <taxon>Eurotiomycetes</taxon>
        <taxon>Eurotiomycetidae</taxon>
        <taxon>Eurotiales</taxon>
        <taxon>Trichocomaceae</taxon>
        <taxon>Talaromyces</taxon>
        <taxon>Talaromyces sect. Bacilispori</taxon>
    </lineage>
</organism>
<evidence type="ECO:0000313" key="2">
    <source>
        <dbReference type="Proteomes" id="UP001201262"/>
    </source>
</evidence>
<dbReference type="RefSeq" id="XP_046067783.1">
    <property type="nucleotide sequence ID" value="XM_046210138.1"/>
</dbReference>
<evidence type="ECO:0000313" key="1">
    <source>
        <dbReference type="EMBL" id="KAH8691691.1"/>
    </source>
</evidence>
<reference evidence="1" key="1">
    <citation type="submission" date="2021-12" db="EMBL/GenBank/DDBJ databases">
        <title>Convergent genome expansion in fungi linked to evolution of root-endophyte symbiosis.</title>
        <authorList>
            <consortium name="DOE Joint Genome Institute"/>
            <person name="Ke Y.-H."/>
            <person name="Bonito G."/>
            <person name="Liao H.-L."/>
            <person name="Looney B."/>
            <person name="Rojas-Flechas A."/>
            <person name="Nash J."/>
            <person name="Hameed K."/>
            <person name="Schadt C."/>
            <person name="Martin F."/>
            <person name="Crous P.W."/>
            <person name="Miettinen O."/>
            <person name="Magnuson J.K."/>
            <person name="Labbe J."/>
            <person name="Jacobson D."/>
            <person name="Doktycz M.J."/>
            <person name="Veneault-Fourrey C."/>
            <person name="Kuo A."/>
            <person name="Mondo S."/>
            <person name="Calhoun S."/>
            <person name="Riley R."/>
            <person name="Ohm R."/>
            <person name="LaButti K."/>
            <person name="Andreopoulos B."/>
            <person name="Pangilinan J."/>
            <person name="Nolan M."/>
            <person name="Tritt A."/>
            <person name="Clum A."/>
            <person name="Lipzen A."/>
            <person name="Daum C."/>
            <person name="Barry K."/>
            <person name="Grigoriev I.V."/>
            <person name="Vilgalys R."/>
        </authorList>
    </citation>
    <scope>NUCLEOTIDE SEQUENCE</scope>
    <source>
        <strain evidence="1">PMI_201</strain>
    </source>
</reference>
<feature type="non-terminal residue" evidence="1">
    <location>
        <position position="55"/>
    </location>
</feature>
<keyword evidence="2" id="KW-1185">Reference proteome</keyword>
<dbReference type="Proteomes" id="UP001201262">
    <property type="component" value="Unassembled WGS sequence"/>
</dbReference>
<dbReference type="AlphaFoldDB" id="A0AAD4KH91"/>
<accession>A0AAD4KH91</accession>
<protein>
    <submittedName>
        <fullName evidence="1">Uncharacterized protein</fullName>
    </submittedName>
</protein>
<proteinExistence type="predicted"/>
<sequence>KPSAEEIDMQKIEAENNLISTWAQSQSVLDCQHRDGEANTEESGPVEAVGPLILI</sequence>